<protein>
    <submittedName>
        <fullName evidence="1">Uncharacterized protein</fullName>
    </submittedName>
</protein>
<sequence length="61" mass="6954">MVKLIETDTPNKNGVIYSSSCKQIIIDTFKAQGYKVRSKGNNIYLELPRPVERINISIEVK</sequence>
<evidence type="ECO:0000313" key="2">
    <source>
        <dbReference type="Proteomes" id="UP000240538"/>
    </source>
</evidence>
<accession>A0A2I6PFV4</accession>
<gene>
    <name evidence="1" type="ORF">phiP43_236</name>
</gene>
<name>A0A2I6PFV4_9CAUD</name>
<organism evidence="1 2">
    <name type="scientific">Proteus phage phiP4-3</name>
    <dbReference type="NCBI Taxonomy" id="2065203"/>
    <lineage>
        <taxon>Viruses</taxon>
        <taxon>Duplodnaviria</taxon>
        <taxon>Heunggongvirae</taxon>
        <taxon>Uroviricota</taxon>
        <taxon>Caudoviricetes</taxon>
        <taxon>Pantevenvirales</taxon>
        <taxon>Straboviridae</taxon>
        <taxon>Bragavirus</taxon>
        <taxon>Bragavirus p43</taxon>
    </lineage>
</organism>
<keyword evidence="2" id="KW-1185">Reference proteome</keyword>
<proteinExistence type="predicted"/>
<dbReference type="EMBL" id="MG696114">
    <property type="protein sequence ID" value="AUM58594.1"/>
    <property type="molecule type" value="Genomic_DNA"/>
</dbReference>
<reference evidence="1 2" key="1">
    <citation type="submission" date="2017-12" db="EMBL/GenBank/DDBJ databases">
        <title>Complete genome sequence and characterization of bacteriophage phiP4-3 infecting Proteus pennea.</title>
        <authorList>
            <person name="He Y."/>
            <person name="Yang H."/>
        </authorList>
    </citation>
    <scope>NUCLEOTIDE SEQUENCE [LARGE SCALE GENOMIC DNA]</scope>
</reference>
<evidence type="ECO:0000313" key="1">
    <source>
        <dbReference type="EMBL" id="AUM58594.1"/>
    </source>
</evidence>
<dbReference type="Proteomes" id="UP000240538">
    <property type="component" value="Segment"/>
</dbReference>